<name>A0A1H4G4P2_9BACT</name>
<dbReference type="AlphaFoldDB" id="A0A1H4G4P2"/>
<feature type="domain" description="Macro" evidence="2">
    <location>
        <begin position="1"/>
        <end position="150"/>
    </location>
</feature>
<comment type="catalytic activity">
    <reaction evidence="1">
        <text>an N-(ADP-alpha-D-ribosyl)-thymidine in DNA + H2O = a thymidine in DNA + ADP-D-ribose</text>
        <dbReference type="Rhea" id="RHEA:71655"/>
        <dbReference type="Rhea" id="RHEA-COMP:13556"/>
        <dbReference type="Rhea" id="RHEA-COMP:18051"/>
        <dbReference type="ChEBI" id="CHEBI:15377"/>
        <dbReference type="ChEBI" id="CHEBI:57967"/>
        <dbReference type="ChEBI" id="CHEBI:137386"/>
        <dbReference type="ChEBI" id="CHEBI:191199"/>
    </reaction>
    <physiologicalReaction direction="left-to-right" evidence="1">
        <dbReference type="Rhea" id="RHEA:71656"/>
    </physiologicalReaction>
</comment>
<dbReference type="SUPFAM" id="SSF52949">
    <property type="entry name" value="Macro domain-like"/>
    <property type="match status" value="1"/>
</dbReference>
<dbReference type="Gene3D" id="3.40.220.10">
    <property type="entry name" value="Leucine Aminopeptidase, subunit E, domain 1"/>
    <property type="match status" value="1"/>
</dbReference>
<evidence type="ECO:0000256" key="1">
    <source>
        <dbReference type="ARBA" id="ARBA00035885"/>
    </source>
</evidence>
<accession>A0A1H4G4P2</accession>
<dbReference type="PANTHER" id="PTHR12521">
    <property type="entry name" value="PROTEIN C6ORF130"/>
    <property type="match status" value="1"/>
</dbReference>
<dbReference type="Proteomes" id="UP000199656">
    <property type="component" value="Unassembled WGS sequence"/>
</dbReference>
<dbReference type="InterPro" id="IPR050892">
    <property type="entry name" value="ADP-ribose_metab_enzymes"/>
</dbReference>
<dbReference type="EMBL" id="FNRL01000032">
    <property type="protein sequence ID" value="SEB04020.1"/>
    <property type="molecule type" value="Genomic_DNA"/>
</dbReference>
<dbReference type="GO" id="GO:0140291">
    <property type="term" value="P:peptidyl-glutamate ADP-deribosylation"/>
    <property type="evidence" value="ECO:0007669"/>
    <property type="project" value="TreeGrafter"/>
</dbReference>
<dbReference type="STRING" id="408074.SAMN05660909_04904"/>
<dbReference type="Pfam" id="PF01661">
    <property type="entry name" value="Macro"/>
    <property type="match status" value="1"/>
</dbReference>
<dbReference type="InterPro" id="IPR043472">
    <property type="entry name" value="Macro_dom-like"/>
</dbReference>
<reference evidence="4" key="1">
    <citation type="submission" date="2016-10" db="EMBL/GenBank/DDBJ databases">
        <authorList>
            <person name="Varghese N."/>
            <person name="Submissions S."/>
        </authorList>
    </citation>
    <scope>NUCLEOTIDE SEQUENCE [LARGE SCALE GENOMIC DNA]</scope>
    <source>
        <strain evidence="4">DSM 23920</strain>
    </source>
</reference>
<organism evidence="3 4">
    <name type="scientific">Chitinophaga terrae</name>
    <name type="common">ex Kim and Jung 2007</name>
    <dbReference type="NCBI Taxonomy" id="408074"/>
    <lineage>
        <taxon>Bacteria</taxon>
        <taxon>Pseudomonadati</taxon>
        <taxon>Bacteroidota</taxon>
        <taxon>Chitinophagia</taxon>
        <taxon>Chitinophagales</taxon>
        <taxon>Chitinophagaceae</taxon>
        <taxon>Chitinophaga</taxon>
    </lineage>
</organism>
<dbReference type="SMART" id="SM00506">
    <property type="entry name" value="A1pp"/>
    <property type="match status" value="1"/>
</dbReference>
<evidence type="ECO:0000313" key="3">
    <source>
        <dbReference type="EMBL" id="SEB04020.1"/>
    </source>
</evidence>
<sequence length="150" mass="16603">MIKFTTGDLLLAPAEALVNAVNTAGVMGKGIALQFKKRFPQNYNLYKQAAEAGQLETGKNFVVQNPTTDPVKWIINFPTKKHWRSPSELEYVVAGLDDLRNVIKDLKIKSIALPALGCGNGGLDWNIVKPILENKLESLVEVEILIYEPI</sequence>
<dbReference type="PROSITE" id="PS51154">
    <property type="entry name" value="MACRO"/>
    <property type="match status" value="1"/>
</dbReference>
<proteinExistence type="predicted"/>
<protein>
    <submittedName>
        <fullName evidence="3">O-acetyl-ADP-ribose deacetylase (Regulator of RNase III), contains Macro domain</fullName>
    </submittedName>
</protein>
<keyword evidence="4" id="KW-1185">Reference proteome</keyword>
<dbReference type="OrthoDB" id="9780211at2"/>
<evidence type="ECO:0000259" key="2">
    <source>
        <dbReference type="PROSITE" id="PS51154"/>
    </source>
</evidence>
<gene>
    <name evidence="3" type="ORF">SAMN05660909_04904</name>
</gene>
<evidence type="ECO:0000313" key="4">
    <source>
        <dbReference type="Proteomes" id="UP000199656"/>
    </source>
</evidence>
<dbReference type="InterPro" id="IPR002589">
    <property type="entry name" value="Macro_dom"/>
</dbReference>
<dbReference type="PANTHER" id="PTHR12521:SF0">
    <property type="entry name" value="ADP-RIBOSE GLYCOHYDROLASE OARD1"/>
    <property type="match status" value="1"/>
</dbReference>
<dbReference type="RefSeq" id="WP_089765092.1">
    <property type="nucleotide sequence ID" value="NZ_BKAT01000052.1"/>
</dbReference>
<dbReference type="CDD" id="cd02901">
    <property type="entry name" value="Macro_Poa1p-like"/>
    <property type="match status" value="1"/>
</dbReference>